<protein>
    <submittedName>
        <fullName evidence="2">YtzD</fullName>
    </submittedName>
</protein>
<dbReference type="EMBL" id="CP000557">
    <property type="protein sequence ID" value="ABO68024.1"/>
    <property type="molecule type" value="Genomic_DNA"/>
</dbReference>
<evidence type="ECO:0000256" key="1">
    <source>
        <dbReference type="SAM" id="MobiDB-lite"/>
    </source>
</evidence>
<gene>
    <name evidence="2" type="primary">ytzD</name>
    <name evidence="2" type="ordered locus">GTNG_2679</name>
</gene>
<feature type="region of interest" description="Disordered" evidence="1">
    <location>
        <begin position="55"/>
        <end position="76"/>
    </location>
</feature>
<name>A4IRS0_GEOTN</name>
<reference evidence="2 3" key="1">
    <citation type="journal article" date="2007" name="Proc. Natl. Acad. Sci. U.S.A.">
        <title>Genome and proteome of long-chain alkane degrading Geobacillus thermodenitrificans NG80-2 isolated from a deep-subsurface oil reservoir.</title>
        <authorList>
            <person name="Feng L."/>
            <person name="Wang W."/>
            <person name="Cheng J."/>
            <person name="Ren Y."/>
            <person name="Zhao G."/>
            <person name="Gao C."/>
            <person name="Tang Y."/>
            <person name="Liu X."/>
            <person name="Han W."/>
            <person name="Peng X."/>
            <person name="Liu R."/>
            <person name="Wang L."/>
        </authorList>
    </citation>
    <scope>NUCLEOTIDE SEQUENCE [LARGE SCALE GENOMIC DNA]</scope>
    <source>
        <strain evidence="2 3">NG80-2</strain>
    </source>
</reference>
<dbReference type="KEGG" id="gtn:GTNG_2679"/>
<accession>A4IRS0</accession>
<evidence type="ECO:0000313" key="2">
    <source>
        <dbReference type="EMBL" id="ABO68024.1"/>
    </source>
</evidence>
<dbReference type="Proteomes" id="UP000001578">
    <property type="component" value="Chromosome"/>
</dbReference>
<sequence>MLLLYVVYPPRSSGKLDHIFRFCEQGGKMMEKRYNGWSYDEEEVRTITQQITESYESGMIDDDDASYYDPRREVGE</sequence>
<evidence type="ECO:0000313" key="3">
    <source>
        <dbReference type="Proteomes" id="UP000001578"/>
    </source>
</evidence>
<organism evidence="2 3">
    <name type="scientific">Geobacillus thermodenitrificans (strain NG80-2)</name>
    <dbReference type="NCBI Taxonomy" id="420246"/>
    <lineage>
        <taxon>Bacteria</taxon>
        <taxon>Bacillati</taxon>
        <taxon>Bacillota</taxon>
        <taxon>Bacilli</taxon>
        <taxon>Bacillales</taxon>
        <taxon>Anoxybacillaceae</taxon>
        <taxon>Geobacillus</taxon>
    </lineage>
</organism>
<dbReference type="HOGENOM" id="CLU_2649326_0_0_9"/>
<dbReference type="AlphaFoldDB" id="A4IRS0"/>
<dbReference type="eggNOG" id="ENOG50309SF">
    <property type="taxonomic scope" value="Bacteria"/>
</dbReference>
<proteinExistence type="predicted"/>